<dbReference type="SUPFAM" id="SSF50978">
    <property type="entry name" value="WD40 repeat-like"/>
    <property type="match status" value="1"/>
</dbReference>
<protein>
    <submittedName>
        <fullName evidence="2">Striatin-3</fullName>
    </submittedName>
</protein>
<dbReference type="EMBL" id="JAHUTJ010029935">
    <property type="protein sequence ID" value="MED6275945.1"/>
    <property type="molecule type" value="Genomic_DNA"/>
</dbReference>
<evidence type="ECO:0000256" key="1">
    <source>
        <dbReference type="PROSITE-ProRule" id="PRU00221"/>
    </source>
</evidence>
<name>A0ABU7DND4_9TELE</name>
<sequence length="313" mass="34097">MSRSGPVLSLAMTSSGEQCFSGGIDSIIQWWNIPSSNVDPYDTYDSSVLAGSLLGHTDAVWGLAYSGIKNRLLSCSADGTVKLWNPVEKEPCISTFNTNNEHGIPTSVDFNGCDPAHMVVSFNNGDVAIYDLETSQTTLVLKGQGDSTVPCLNHINKVVSHPTLPVTVTAHEDRHIKFFDNKSGKVIHAMVAHLDAVTSLAVDPNGIYLISGSKSPSFNLQLFNYWGTRMVSMCVQDWPSCAIDENLFLLGLFLNIGLDPISFTFHYQELLKHIWDVLQLPISLDIHNPSAITAIFTTDTPCTPPGLEQSILG</sequence>
<comment type="caution">
    <text evidence="2">The sequence shown here is derived from an EMBL/GenBank/DDBJ whole genome shotgun (WGS) entry which is preliminary data.</text>
</comment>
<evidence type="ECO:0000313" key="3">
    <source>
        <dbReference type="Proteomes" id="UP001352852"/>
    </source>
</evidence>
<dbReference type="PROSITE" id="PS50082">
    <property type="entry name" value="WD_REPEATS_2"/>
    <property type="match status" value="1"/>
</dbReference>
<keyword evidence="3" id="KW-1185">Reference proteome</keyword>
<dbReference type="PANTHER" id="PTHR15653">
    <property type="entry name" value="STRIATIN"/>
    <property type="match status" value="1"/>
</dbReference>
<proteinExistence type="predicted"/>
<dbReference type="InterPro" id="IPR001680">
    <property type="entry name" value="WD40_rpt"/>
</dbReference>
<dbReference type="SMART" id="SM00320">
    <property type="entry name" value="WD40"/>
    <property type="match status" value="4"/>
</dbReference>
<keyword evidence="1" id="KW-0853">WD repeat</keyword>
<feature type="repeat" description="WD" evidence="1">
    <location>
        <begin position="53"/>
        <end position="85"/>
    </location>
</feature>
<reference evidence="2 3" key="1">
    <citation type="submission" date="2021-06" db="EMBL/GenBank/DDBJ databases">
        <authorList>
            <person name="Palmer J.M."/>
        </authorList>
    </citation>
    <scope>NUCLEOTIDE SEQUENCE [LARGE SCALE GENOMIC DNA]</scope>
    <source>
        <strain evidence="2 3">CL_MEX2019</strain>
        <tissue evidence="2">Muscle</tissue>
    </source>
</reference>
<dbReference type="InterPro" id="IPR015943">
    <property type="entry name" value="WD40/YVTN_repeat-like_dom_sf"/>
</dbReference>
<dbReference type="Gene3D" id="2.130.10.10">
    <property type="entry name" value="YVTN repeat-like/Quinoprotein amine dehydrogenase"/>
    <property type="match status" value="2"/>
</dbReference>
<dbReference type="InterPro" id="IPR051488">
    <property type="entry name" value="WD_repeat_striatin"/>
</dbReference>
<dbReference type="Proteomes" id="UP001352852">
    <property type="component" value="Unassembled WGS sequence"/>
</dbReference>
<evidence type="ECO:0000313" key="2">
    <source>
        <dbReference type="EMBL" id="MED6275945.1"/>
    </source>
</evidence>
<organism evidence="2 3">
    <name type="scientific">Characodon lateralis</name>
    <dbReference type="NCBI Taxonomy" id="208331"/>
    <lineage>
        <taxon>Eukaryota</taxon>
        <taxon>Metazoa</taxon>
        <taxon>Chordata</taxon>
        <taxon>Craniata</taxon>
        <taxon>Vertebrata</taxon>
        <taxon>Euteleostomi</taxon>
        <taxon>Actinopterygii</taxon>
        <taxon>Neopterygii</taxon>
        <taxon>Teleostei</taxon>
        <taxon>Neoteleostei</taxon>
        <taxon>Acanthomorphata</taxon>
        <taxon>Ovalentaria</taxon>
        <taxon>Atherinomorphae</taxon>
        <taxon>Cyprinodontiformes</taxon>
        <taxon>Goodeidae</taxon>
        <taxon>Characodon</taxon>
    </lineage>
</organism>
<dbReference type="Pfam" id="PF00400">
    <property type="entry name" value="WD40"/>
    <property type="match status" value="2"/>
</dbReference>
<gene>
    <name evidence="2" type="primary">STRN3</name>
    <name evidence="2" type="ORF">CHARACLAT_031844</name>
</gene>
<dbReference type="InterPro" id="IPR036322">
    <property type="entry name" value="WD40_repeat_dom_sf"/>
</dbReference>
<accession>A0ABU7DND4</accession>
<dbReference type="PROSITE" id="PS50294">
    <property type="entry name" value="WD_REPEATS_REGION"/>
    <property type="match status" value="1"/>
</dbReference>
<dbReference type="PANTHER" id="PTHR15653:SF3">
    <property type="entry name" value="STRIATIN-3"/>
    <property type="match status" value="1"/>
</dbReference>